<keyword evidence="1" id="KW-0812">Transmembrane</keyword>
<organism evidence="2 3">
    <name type="scientific">Waltera intestinalis</name>
    <dbReference type="NCBI Taxonomy" id="2606635"/>
    <lineage>
        <taxon>Bacteria</taxon>
        <taxon>Bacillati</taxon>
        <taxon>Bacillota</taxon>
        <taxon>Clostridia</taxon>
        <taxon>Lachnospirales</taxon>
        <taxon>Lachnospiraceae</taxon>
        <taxon>Waltera</taxon>
    </lineage>
</organism>
<dbReference type="Pfam" id="PF11457">
    <property type="entry name" value="DUF3021"/>
    <property type="match status" value="1"/>
</dbReference>
<comment type="caution">
    <text evidence="2">The sequence shown here is derived from an EMBL/GenBank/DDBJ whole genome shotgun (WGS) entry which is preliminary data.</text>
</comment>
<dbReference type="InterPro" id="IPR021560">
    <property type="entry name" value="DUF3021"/>
</dbReference>
<gene>
    <name evidence="2" type="ORF">FYJ59_10360</name>
</gene>
<evidence type="ECO:0000256" key="1">
    <source>
        <dbReference type="SAM" id="Phobius"/>
    </source>
</evidence>
<feature type="transmembrane region" description="Helical" evidence="1">
    <location>
        <begin position="20"/>
        <end position="40"/>
    </location>
</feature>
<accession>A0A6L5YKZ4</accession>
<evidence type="ECO:0000313" key="3">
    <source>
        <dbReference type="Proteomes" id="UP000476055"/>
    </source>
</evidence>
<sequence length="55" mass="6693">MMTVAYVCKWMEHSVRGVLCYFAIFFAIFIIVWVIQFVIWKRRISKINSKITYKN</sequence>
<protein>
    <submittedName>
        <fullName evidence="2">DUF3021 domain-containing protein</fullName>
    </submittedName>
</protein>
<dbReference type="Proteomes" id="UP000476055">
    <property type="component" value="Unassembled WGS sequence"/>
</dbReference>
<keyword evidence="1" id="KW-0472">Membrane</keyword>
<dbReference type="AlphaFoldDB" id="A0A6L5YKZ4"/>
<reference evidence="2 3" key="1">
    <citation type="submission" date="2019-08" db="EMBL/GenBank/DDBJ databases">
        <title>In-depth cultivation of the pig gut microbiome towards novel bacterial diversity and tailored functional studies.</title>
        <authorList>
            <person name="Wylensek D."/>
            <person name="Hitch T.C.A."/>
            <person name="Clavel T."/>
        </authorList>
    </citation>
    <scope>NUCLEOTIDE SEQUENCE [LARGE SCALE GENOMIC DNA]</scope>
    <source>
        <strain evidence="2 3">WCA3-601-WT-6H</strain>
    </source>
</reference>
<keyword evidence="1" id="KW-1133">Transmembrane helix</keyword>
<proteinExistence type="predicted"/>
<evidence type="ECO:0000313" key="2">
    <source>
        <dbReference type="EMBL" id="MST58633.1"/>
    </source>
</evidence>
<name>A0A6L5YKZ4_9FIRM</name>
<keyword evidence="3" id="KW-1185">Reference proteome</keyword>
<dbReference type="EMBL" id="VUMU01000013">
    <property type="protein sequence ID" value="MST58633.1"/>
    <property type="molecule type" value="Genomic_DNA"/>
</dbReference>